<name>W9XZR8_9EURO</name>
<dbReference type="RefSeq" id="XP_007734958.1">
    <property type="nucleotide sequence ID" value="XM_007736768.1"/>
</dbReference>
<dbReference type="HOGENOM" id="CLU_915260_0_0_1"/>
<dbReference type="OrthoDB" id="4128388at2759"/>
<sequence length="304" mass="34308">MSIFIKPPLPRRARKVIAKDKGKPEAADWASEVPYSMGQYTGTIPLSTLKEILPKPETAAAARVLDSVTGNTHKTIRDERNPKESKPYIDGCLVPRHLQDVVQQDYWDERAYNNVIRHGYLSREVRYNRWLAALYQQEAGPGSNLEVVRFSRAPGPAGSGTGTSTDTIQTPHFETSCLYGQDAPQLRTSHLAWAKKQIMQTRRKREEKLREKQLHLRGGLVTALKTHTPKKRSLKAPLPLHCRVTAASPRKHSTVDEYAEAFKSWDMSMSKTIPGYADDGRKRLWYTSRLDEPACVSDGDGSRQ</sequence>
<dbReference type="Proteomes" id="UP000019478">
    <property type="component" value="Unassembled WGS sequence"/>
</dbReference>
<comment type="caution">
    <text evidence="1">The sequence shown here is derived from an EMBL/GenBank/DDBJ whole genome shotgun (WGS) entry which is preliminary data.</text>
</comment>
<organism evidence="1 2">
    <name type="scientific">Capronia epimyces CBS 606.96</name>
    <dbReference type="NCBI Taxonomy" id="1182542"/>
    <lineage>
        <taxon>Eukaryota</taxon>
        <taxon>Fungi</taxon>
        <taxon>Dikarya</taxon>
        <taxon>Ascomycota</taxon>
        <taxon>Pezizomycotina</taxon>
        <taxon>Eurotiomycetes</taxon>
        <taxon>Chaetothyriomycetidae</taxon>
        <taxon>Chaetothyriales</taxon>
        <taxon>Herpotrichiellaceae</taxon>
        <taxon>Capronia</taxon>
    </lineage>
</organism>
<accession>W9XZR8</accession>
<keyword evidence="2" id="KW-1185">Reference proteome</keyword>
<proteinExistence type="predicted"/>
<reference evidence="1 2" key="1">
    <citation type="submission" date="2013-03" db="EMBL/GenBank/DDBJ databases">
        <title>The Genome Sequence of Capronia epimyces CBS 606.96.</title>
        <authorList>
            <consortium name="The Broad Institute Genomics Platform"/>
            <person name="Cuomo C."/>
            <person name="de Hoog S."/>
            <person name="Gorbushina A."/>
            <person name="Walker B."/>
            <person name="Young S.K."/>
            <person name="Zeng Q."/>
            <person name="Gargeya S."/>
            <person name="Fitzgerald M."/>
            <person name="Haas B."/>
            <person name="Abouelleil A."/>
            <person name="Allen A.W."/>
            <person name="Alvarado L."/>
            <person name="Arachchi H.M."/>
            <person name="Berlin A.M."/>
            <person name="Chapman S.B."/>
            <person name="Gainer-Dewar J."/>
            <person name="Goldberg J."/>
            <person name="Griggs A."/>
            <person name="Gujja S."/>
            <person name="Hansen M."/>
            <person name="Howarth C."/>
            <person name="Imamovic A."/>
            <person name="Ireland A."/>
            <person name="Larimer J."/>
            <person name="McCowan C."/>
            <person name="Murphy C."/>
            <person name="Pearson M."/>
            <person name="Poon T.W."/>
            <person name="Priest M."/>
            <person name="Roberts A."/>
            <person name="Saif S."/>
            <person name="Shea T."/>
            <person name="Sisk P."/>
            <person name="Sykes S."/>
            <person name="Wortman J."/>
            <person name="Nusbaum C."/>
            <person name="Birren B."/>
        </authorList>
    </citation>
    <scope>NUCLEOTIDE SEQUENCE [LARGE SCALE GENOMIC DNA]</scope>
    <source>
        <strain evidence="1 2">CBS 606.96</strain>
    </source>
</reference>
<evidence type="ECO:0000313" key="2">
    <source>
        <dbReference type="Proteomes" id="UP000019478"/>
    </source>
</evidence>
<evidence type="ECO:0000313" key="1">
    <source>
        <dbReference type="EMBL" id="EXJ82835.1"/>
    </source>
</evidence>
<dbReference type="EMBL" id="AMGY01000005">
    <property type="protein sequence ID" value="EXJ82835.1"/>
    <property type="molecule type" value="Genomic_DNA"/>
</dbReference>
<dbReference type="AlphaFoldDB" id="W9XZR8"/>
<gene>
    <name evidence="1" type="ORF">A1O3_06650</name>
</gene>
<protein>
    <submittedName>
        <fullName evidence="1">Uncharacterized protein</fullName>
    </submittedName>
</protein>
<dbReference type="GeneID" id="19170758"/>